<proteinExistence type="predicted"/>
<protein>
    <submittedName>
        <fullName evidence="2">Uncharacterized protein</fullName>
    </submittedName>
</protein>
<evidence type="ECO:0000313" key="2">
    <source>
        <dbReference type="EMBL" id="OBB87489.1"/>
    </source>
</evidence>
<evidence type="ECO:0000256" key="1">
    <source>
        <dbReference type="SAM" id="MobiDB-lite"/>
    </source>
</evidence>
<dbReference type="SUPFAM" id="SSF143100">
    <property type="entry name" value="TTHA1013/TTHA0281-like"/>
    <property type="match status" value="1"/>
</dbReference>
<dbReference type="AlphaFoldDB" id="A0A1A0VWB7"/>
<accession>A0A1A0VWB7</accession>
<comment type="caution">
    <text evidence="2">The sequence shown here is derived from an EMBL/GenBank/DDBJ whole genome shotgun (WGS) entry which is preliminary data.</text>
</comment>
<reference evidence="3" key="1">
    <citation type="submission" date="2016-06" db="EMBL/GenBank/DDBJ databases">
        <authorList>
            <person name="Sutton G."/>
            <person name="Brinkac L."/>
            <person name="Sanka R."/>
            <person name="Adams M."/>
            <person name="Lau E."/>
            <person name="Mehaffy C."/>
            <person name="Tameris M."/>
            <person name="Hatherill M."/>
            <person name="Hanekom W."/>
            <person name="Mahomed H."/>
            <person name="Mcshane H."/>
        </authorList>
    </citation>
    <scope>NUCLEOTIDE SEQUENCE [LARGE SCALE GENOMIC DNA]</scope>
    <source>
        <strain evidence="3">852002-10433_SCH5171157</strain>
    </source>
</reference>
<dbReference type="Proteomes" id="UP000094008">
    <property type="component" value="Unassembled WGS sequence"/>
</dbReference>
<feature type="region of interest" description="Disordered" evidence="1">
    <location>
        <begin position="104"/>
        <end position="127"/>
    </location>
</feature>
<organism evidence="2 3">
    <name type="scientific">Mycolicibacterium peregrinum</name>
    <name type="common">Mycobacterium peregrinum</name>
    <dbReference type="NCBI Taxonomy" id="43304"/>
    <lineage>
        <taxon>Bacteria</taxon>
        <taxon>Bacillati</taxon>
        <taxon>Actinomycetota</taxon>
        <taxon>Actinomycetes</taxon>
        <taxon>Mycobacteriales</taxon>
        <taxon>Mycobacteriaceae</taxon>
        <taxon>Mycolicibacterium</taxon>
    </lineage>
</organism>
<dbReference type="InterPro" id="IPR035069">
    <property type="entry name" value="TTHA1013/TTHA0281-like"/>
</dbReference>
<evidence type="ECO:0000313" key="3">
    <source>
        <dbReference type="Proteomes" id="UP000094008"/>
    </source>
</evidence>
<gene>
    <name evidence="2" type="ORF">A5779_01490</name>
</gene>
<name>A0A1A0VWB7_MYCPR</name>
<dbReference type="EMBL" id="LZSY01000121">
    <property type="protein sequence ID" value="OBB87489.1"/>
    <property type="molecule type" value="Genomic_DNA"/>
</dbReference>
<sequence length="127" mass="13809">MKVLDEGEPMRPCRCPDCECTNVTDLLVGGDDTPVCGCCLADCPDVHGPEGRRPQHYRYRADWSEEDREFVGLAAEFPSLSFLAPTPHEALDGIKELVAEVLRDMAQTGESPPAPSGRVQKGFSSSS</sequence>